<accession>G0PHB6</accession>
<proteinExistence type="predicted"/>
<gene>
    <name evidence="2" type="ORF">CAEBREN_24607</name>
</gene>
<evidence type="ECO:0000313" key="3">
    <source>
        <dbReference type="Proteomes" id="UP000008068"/>
    </source>
</evidence>
<dbReference type="OMA" id="NCKHASE"/>
<reference evidence="3" key="1">
    <citation type="submission" date="2011-07" db="EMBL/GenBank/DDBJ databases">
        <authorList>
            <consortium name="Caenorhabditis brenneri Sequencing and Analysis Consortium"/>
            <person name="Wilson R.K."/>
        </authorList>
    </citation>
    <scope>NUCLEOTIDE SEQUENCE [LARGE SCALE GENOMIC DNA]</scope>
    <source>
        <strain evidence="3">PB2801</strain>
    </source>
</reference>
<name>G0PHB6_CAEBE</name>
<dbReference type="InParanoid" id="G0PHB6"/>
<protein>
    <submittedName>
        <fullName evidence="2">Uncharacterized protein</fullName>
    </submittedName>
</protein>
<dbReference type="EMBL" id="GL380471">
    <property type="protein sequence ID" value="EGT56203.1"/>
    <property type="molecule type" value="Genomic_DNA"/>
</dbReference>
<dbReference type="HOGENOM" id="CLU_1572020_0_0_1"/>
<keyword evidence="3" id="KW-1185">Reference proteome</keyword>
<evidence type="ECO:0000256" key="1">
    <source>
        <dbReference type="SAM" id="MobiDB-lite"/>
    </source>
</evidence>
<dbReference type="AlphaFoldDB" id="G0PHB6"/>
<evidence type="ECO:0000313" key="2">
    <source>
        <dbReference type="EMBL" id="EGT56203.1"/>
    </source>
</evidence>
<feature type="region of interest" description="Disordered" evidence="1">
    <location>
        <begin position="127"/>
        <end position="149"/>
    </location>
</feature>
<organism evidence="3">
    <name type="scientific">Caenorhabditis brenneri</name>
    <name type="common">Nematode worm</name>
    <dbReference type="NCBI Taxonomy" id="135651"/>
    <lineage>
        <taxon>Eukaryota</taxon>
        <taxon>Metazoa</taxon>
        <taxon>Ecdysozoa</taxon>
        <taxon>Nematoda</taxon>
        <taxon>Chromadorea</taxon>
        <taxon>Rhabditida</taxon>
        <taxon>Rhabditina</taxon>
        <taxon>Rhabditomorpha</taxon>
        <taxon>Rhabditoidea</taxon>
        <taxon>Rhabditidae</taxon>
        <taxon>Peloderinae</taxon>
        <taxon>Caenorhabditis</taxon>
    </lineage>
</organism>
<dbReference type="eggNOG" id="ENOG502TIXD">
    <property type="taxonomic scope" value="Eukaryota"/>
</dbReference>
<dbReference type="Proteomes" id="UP000008068">
    <property type="component" value="Unassembled WGS sequence"/>
</dbReference>
<dbReference type="FunCoup" id="G0PHB6">
    <property type="interactions" value="1142"/>
</dbReference>
<sequence length="149" mass="17425">MPVKVDLDELYPPKPRFLVFRHKECSAFWLGIGPDSREVRPCAGCKRARVQATASFASIDDAYEYRNNLMRLDKESKLQAGNVRLITDQIDQQKRASLFWDPEFPATQMPAHQNYLSNSRVWHYQPNPNEWTIGDQKKKERQGKETEKK</sequence>
<feature type="compositionally biased region" description="Basic and acidic residues" evidence="1">
    <location>
        <begin position="135"/>
        <end position="149"/>
    </location>
</feature>